<dbReference type="EMBL" id="GL385398">
    <property type="protein sequence ID" value="EJT74681.1"/>
    <property type="molecule type" value="Genomic_DNA"/>
</dbReference>
<feature type="region of interest" description="Disordered" evidence="1">
    <location>
        <begin position="110"/>
        <end position="130"/>
    </location>
</feature>
<reference evidence="2" key="2">
    <citation type="submission" date="2010-07" db="EMBL/GenBank/DDBJ databases">
        <authorList>
            <consortium name="The Broad Institute Genome Sequencing Platform"/>
            <consortium name="Broad Institute Genome Sequencing Center for Infectious Disease"/>
            <person name="Ma L.-J."/>
            <person name="Dead R."/>
            <person name="Young S."/>
            <person name="Zeng Q."/>
            <person name="Koehrsen M."/>
            <person name="Alvarado L."/>
            <person name="Berlin A."/>
            <person name="Chapman S.B."/>
            <person name="Chen Z."/>
            <person name="Freedman E."/>
            <person name="Gellesch M."/>
            <person name="Goldberg J."/>
            <person name="Griggs A."/>
            <person name="Gujja S."/>
            <person name="Heilman E.R."/>
            <person name="Heiman D."/>
            <person name="Hepburn T."/>
            <person name="Howarth C."/>
            <person name="Jen D."/>
            <person name="Larson L."/>
            <person name="Mehta T."/>
            <person name="Neiman D."/>
            <person name="Pearson M."/>
            <person name="Roberts A."/>
            <person name="Saif S."/>
            <person name="Shea T."/>
            <person name="Shenoy N."/>
            <person name="Sisk P."/>
            <person name="Stolte C."/>
            <person name="Sykes S."/>
            <person name="Walk T."/>
            <person name="White J."/>
            <person name="Yandava C."/>
            <person name="Haas B."/>
            <person name="Nusbaum C."/>
            <person name="Birren B."/>
        </authorList>
    </citation>
    <scope>NUCLEOTIDE SEQUENCE</scope>
    <source>
        <strain evidence="2">R3-111a-1</strain>
    </source>
</reference>
<dbReference type="VEuPathDB" id="FungiDB:GGTG_08519"/>
<evidence type="ECO:0000313" key="4">
    <source>
        <dbReference type="Proteomes" id="UP000006039"/>
    </source>
</evidence>
<name>J3P4T4_GAET3</name>
<organism evidence="2">
    <name type="scientific">Gaeumannomyces tritici (strain R3-111a-1)</name>
    <name type="common">Wheat and barley take-all root rot fungus</name>
    <name type="synonym">Gaeumannomyces graminis var. tritici</name>
    <dbReference type="NCBI Taxonomy" id="644352"/>
    <lineage>
        <taxon>Eukaryota</taxon>
        <taxon>Fungi</taxon>
        <taxon>Dikarya</taxon>
        <taxon>Ascomycota</taxon>
        <taxon>Pezizomycotina</taxon>
        <taxon>Sordariomycetes</taxon>
        <taxon>Sordariomycetidae</taxon>
        <taxon>Magnaporthales</taxon>
        <taxon>Magnaporthaceae</taxon>
        <taxon>Gaeumannomyces</taxon>
    </lineage>
</organism>
<accession>J3P4T4</accession>
<reference evidence="4" key="1">
    <citation type="submission" date="2010-07" db="EMBL/GenBank/DDBJ databases">
        <title>The genome sequence of Gaeumannomyces graminis var. tritici strain R3-111a-1.</title>
        <authorList>
            <consortium name="The Broad Institute Genome Sequencing Platform"/>
            <person name="Ma L.-J."/>
            <person name="Dead R."/>
            <person name="Young S."/>
            <person name="Zeng Q."/>
            <person name="Koehrsen M."/>
            <person name="Alvarado L."/>
            <person name="Berlin A."/>
            <person name="Chapman S.B."/>
            <person name="Chen Z."/>
            <person name="Freedman E."/>
            <person name="Gellesch M."/>
            <person name="Goldberg J."/>
            <person name="Griggs A."/>
            <person name="Gujja S."/>
            <person name="Heilman E.R."/>
            <person name="Heiman D."/>
            <person name="Hepburn T."/>
            <person name="Howarth C."/>
            <person name="Jen D."/>
            <person name="Larson L."/>
            <person name="Mehta T."/>
            <person name="Neiman D."/>
            <person name="Pearson M."/>
            <person name="Roberts A."/>
            <person name="Saif S."/>
            <person name="Shea T."/>
            <person name="Shenoy N."/>
            <person name="Sisk P."/>
            <person name="Stolte C."/>
            <person name="Sykes S."/>
            <person name="Walk T."/>
            <person name="White J."/>
            <person name="Yandava C."/>
            <person name="Haas B."/>
            <person name="Nusbaum C."/>
            <person name="Birren B."/>
        </authorList>
    </citation>
    <scope>NUCLEOTIDE SEQUENCE [LARGE SCALE GENOMIC DNA]</scope>
    <source>
        <strain evidence="4">R3-111a-1</strain>
    </source>
</reference>
<reference evidence="3" key="4">
    <citation type="journal article" date="2015" name="G3 (Bethesda)">
        <title>Genome sequences of three phytopathogenic species of the Magnaporthaceae family of fungi.</title>
        <authorList>
            <person name="Okagaki L.H."/>
            <person name="Nunes C.C."/>
            <person name="Sailsbery J."/>
            <person name="Clay B."/>
            <person name="Brown D."/>
            <person name="John T."/>
            <person name="Oh Y."/>
            <person name="Young N."/>
            <person name="Fitzgerald M."/>
            <person name="Haas B.J."/>
            <person name="Zeng Q."/>
            <person name="Young S."/>
            <person name="Adiconis X."/>
            <person name="Fan L."/>
            <person name="Levin J.Z."/>
            <person name="Mitchell T.K."/>
            <person name="Okubara P.A."/>
            <person name="Farman M.L."/>
            <person name="Kohn L.M."/>
            <person name="Birren B."/>
            <person name="Ma L.-J."/>
            <person name="Dean R.A."/>
        </authorList>
    </citation>
    <scope>NUCLEOTIDE SEQUENCE</scope>
    <source>
        <strain evidence="3">R3-111a-1</strain>
    </source>
</reference>
<feature type="compositionally biased region" description="Polar residues" evidence="1">
    <location>
        <begin position="118"/>
        <end position="130"/>
    </location>
</feature>
<dbReference type="RefSeq" id="XP_009224625.1">
    <property type="nucleotide sequence ID" value="XM_009226361.1"/>
</dbReference>
<dbReference type="Proteomes" id="UP000006039">
    <property type="component" value="Unassembled WGS sequence"/>
</dbReference>
<keyword evidence="4" id="KW-1185">Reference proteome</keyword>
<reference evidence="3" key="5">
    <citation type="submission" date="2018-04" db="UniProtKB">
        <authorList>
            <consortium name="EnsemblFungi"/>
        </authorList>
    </citation>
    <scope>IDENTIFICATION</scope>
    <source>
        <strain evidence="3">R3-111a-1</strain>
    </source>
</reference>
<proteinExistence type="predicted"/>
<dbReference type="GeneID" id="20348977"/>
<gene>
    <name evidence="3" type="primary">20348977</name>
    <name evidence="2" type="ORF">GGTG_08519</name>
</gene>
<dbReference type="AlphaFoldDB" id="J3P4T4"/>
<dbReference type="HOGENOM" id="CLU_1938297_0_0_1"/>
<dbReference type="EnsemblFungi" id="EJT74681">
    <property type="protein sequence ID" value="EJT74681"/>
    <property type="gene ID" value="GGTG_08519"/>
</dbReference>
<protein>
    <submittedName>
        <fullName evidence="2 3">Uncharacterized protein</fullName>
    </submittedName>
</protein>
<evidence type="ECO:0000256" key="1">
    <source>
        <dbReference type="SAM" id="MobiDB-lite"/>
    </source>
</evidence>
<sequence length="130" mass="13600">MGNVSPQSSQNWTAIGNKFATASRSALTKLFKLGTLNLLAPGCVLSRNRELPTQAPTSWRQRTGFHTQHCSWEGGPARKAALKAGGGNRLIVIVAICGRKALVSGSGLQLGGRPVHGPTSNTATTVARVP</sequence>
<reference evidence="2" key="3">
    <citation type="submission" date="2010-09" db="EMBL/GenBank/DDBJ databases">
        <title>Annotation of Gaeumannomyces graminis var. tritici R3-111a-1.</title>
        <authorList>
            <consortium name="The Broad Institute Genome Sequencing Platform"/>
            <person name="Ma L.-J."/>
            <person name="Dead R."/>
            <person name="Young S.K."/>
            <person name="Zeng Q."/>
            <person name="Gargeya S."/>
            <person name="Fitzgerald M."/>
            <person name="Haas B."/>
            <person name="Abouelleil A."/>
            <person name="Alvarado L."/>
            <person name="Arachchi H.M."/>
            <person name="Berlin A."/>
            <person name="Brown A."/>
            <person name="Chapman S.B."/>
            <person name="Chen Z."/>
            <person name="Dunbar C."/>
            <person name="Freedman E."/>
            <person name="Gearin G."/>
            <person name="Gellesch M."/>
            <person name="Goldberg J."/>
            <person name="Griggs A."/>
            <person name="Gujja S."/>
            <person name="Heiman D."/>
            <person name="Howarth C."/>
            <person name="Larson L."/>
            <person name="Lui A."/>
            <person name="MacDonald P.J.P."/>
            <person name="Mehta T."/>
            <person name="Montmayeur A."/>
            <person name="Murphy C."/>
            <person name="Neiman D."/>
            <person name="Pearson M."/>
            <person name="Priest M."/>
            <person name="Roberts A."/>
            <person name="Saif S."/>
            <person name="Shea T."/>
            <person name="Shenoy N."/>
            <person name="Sisk P."/>
            <person name="Stolte C."/>
            <person name="Sykes S."/>
            <person name="Yandava C."/>
            <person name="Wortman J."/>
            <person name="Nusbaum C."/>
            <person name="Birren B."/>
        </authorList>
    </citation>
    <scope>NUCLEOTIDE SEQUENCE</scope>
    <source>
        <strain evidence="2">R3-111a-1</strain>
    </source>
</reference>
<evidence type="ECO:0000313" key="3">
    <source>
        <dbReference type="EnsemblFungi" id="EJT74681"/>
    </source>
</evidence>
<evidence type="ECO:0000313" key="2">
    <source>
        <dbReference type="EMBL" id="EJT74681.1"/>
    </source>
</evidence>